<dbReference type="AlphaFoldDB" id="A0A5N5X044"/>
<protein>
    <submittedName>
        <fullName evidence="1">Uncharacterized protein</fullName>
    </submittedName>
</protein>
<gene>
    <name evidence="1" type="ORF">BDV29DRAFT_175701</name>
</gene>
<dbReference type="EMBL" id="ML732229">
    <property type="protein sequence ID" value="KAB8073325.1"/>
    <property type="molecule type" value="Genomic_DNA"/>
</dbReference>
<sequence length="53" mass="5827">MLLVANLKTAPVSANTCPESPRKQSFPFSIHKLWTISSVSPVGMPTGTMPRWK</sequence>
<evidence type="ECO:0000313" key="1">
    <source>
        <dbReference type="EMBL" id="KAB8073325.1"/>
    </source>
</evidence>
<organism evidence="1 2">
    <name type="scientific">Aspergillus leporis</name>
    <dbReference type="NCBI Taxonomy" id="41062"/>
    <lineage>
        <taxon>Eukaryota</taxon>
        <taxon>Fungi</taxon>
        <taxon>Dikarya</taxon>
        <taxon>Ascomycota</taxon>
        <taxon>Pezizomycotina</taxon>
        <taxon>Eurotiomycetes</taxon>
        <taxon>Eurotiomycetidae</taxon>
        <taxon>Eurotiales</taxon>
        <taxon>Aspergillaceae</taxon>
        <taxon>Aspergillus</taxon>
        <taxon>Aspergillus subgen. Circumdati</taxon>
    </lineage>
</organism>
<keyword evidence="2" id="KW-1185">Reference proteome</keyword>
<evidence type="ECO:0000313" key="2">
    <source>
        <dbReference type="Proteomes" id="UP000326565"/>
    </source>
</evidence>
<dbReference type="Proteomes" id="UP000326565">
    <property type="component" value="Unassembled WGS sequence"/>
</dbReference>
<accession>A0A5N5X044</accession>
<name>A0A5N5X044_9EURO</name>
<reference evidence="1 2" key="1">
    <citation type="submission" date="2019-04" db="EMBL/GenBank/DDBJ databases">
        <title>Friends and foes A comparative genomics study of 23 Aspergillus species from section Flavi.</title>
        <authorList>
            <consortium name="DOE Joint Genome Institute"/>
            <person name="Kjaerbolling I."/>
            <person name="Vesth T."/>
            <person name="Frisvad J.C."/>
            <person name="Nybo J.L."/>
            <person name="Theobald S."/>
            <person name="Kildgaard S."/>
            <person name="Isbrandt T."/>
            <person name="Kuo A."/>
            <person name="Sato A."/>
            <person name="Lyhne E.K."/>
            <person name="Kogle M.E."/>
            <person name="Wiebenga A."/>
            <person name="Kun R.S."/>
            <person name="Lubbers R.J."/>
            <person name="Makela M.R."/>
            <person name="Barry K."/>
            <person name="Chovatia M."/>
            <person name="Clum A."/>
            <person name="Daum C."/>
            <person name="Haridas S."/>
            <person name="He G."/>
            <person name="LaButti K."/>
            <person name="Lipzen A."/>
            <person name="Mondo S."/>
            <person name="Riley R."/>
            <person name="Salamov A."/>
            <person name="Simmons B.A."/>
            <person name="Magnuson J.K."/>
            <person name="Henrissat B."/>
            <person name="Mortensen U.H."/>
            <person name="Larsen T.O."/>
            <person name="Devries R.P."/>
            <person name="Grigoriev I.V."/>
            <person name="Machida M."/>
            <person name="Baker S.E."/>
            <person name="Andersen M.R."/>
        </authorList>
    </citation>
    <scope>NUCLEOTIDE SEQUENCE [LARGE SCALE GENOMIC DNA]</scope>
    <source>
        <strain evidence="1 2">CBS 151.66</strain>
    </source>
</reference>
<proteinExistence type="predicted"/>